<gene>
    <name evidence="4" type="ORF">SNAT2548_LOCUS958</name>
</gene>
<sequence>MAKHRHSRQRRRFWAVRVHSGCPKTVQVPAGQSLYLSRACLSEDQQHSSGGCHHATFQASCVSATGATPGKQDIAAFNFAFLVEEGGRNLSLRLPCGFSWQLQVTDKGASPKSPMILDILGYTQGETEAEAPCVETSVPARQRDLRKVHLPAGWTALSLKSAGEGRLVVTDVPKACFSSATFGASAAPQVANVATGDEIVEVNGFSLPRLAEQITATGGTFNTCQSKHLPGSVGKLQSPPCVSCDFIRRLREYGLDLALQMWLRVVKQEMPITLGVCSPASPAKRPRDHPHESRQSPGSTTSPARPAGSGLGSPVGAAAIEEKEPSDRQAVRYNPLKPAASPGAPLQPARVRQDRPVRGAVTQLAGGLSFEELPPRGGVACGDEKASMGQEVELRFAISTKGSKPKVVERGQVSFQLGDADLKDGWVDGNLNIEEVLRAWAPAILGMRTGQRRRLLVPGRLGFRDGGEVLTDKADLSVELELKQVK</sequence>
<dbReference type="EMBL" id="CAJNDS010000047">
    <property type="protein sequence ID" value="CAE6933518.1"/>
    <property type="molecule type" value="Genomic_DNA"/>
</dbReference>
<feature type="domain" description="PPIase FKBP-type" evidence="3">
    <location>
        <begin position="389"/>
        <end position="486"/>
    </location>
</feature>
<evidence type="ECO:0000256" key="2">
    <source>
        <dbReference type="SAM" id="MobiDB-lite"/>
    </source>
</evidence>
<dbReference type="Proteomes" id="UP000604046">
    <property type="component" value="Unassembled WGS sequence"/>
</dbReference>
<keyword evidence="1" id="KW-0697">Rotamase</keyword>
<name>A0A812H055_9DINO</name>
<protein>
    <recommendedName>
        <fullName evidence="1">peptidylprolyl isomerase</fullName>
        <ecNumber evidence="1">5.2.1.8</ecNumber>
    </recommendedName>
</protein>
<dbReference type="InterPro" id="IPR001179">
    <property type="entry name" value="PPIase_FKBP_dom"/>
</dbReference>
<dbReference type="InterPro" id="IPR046357">
    <property type="entry name" value="PPIase_dom_sf"/>
</dbReference>
<feature type="region of interest" description="Disordered" evidence="2">
    <location>
        <begin position="277"/>
        <end position="315"/>
    </location>
</feature>
<keyword evidence="1" id="KW-0413">Isomerase</keyword>
<dbReference type="GO" id="GO:0003755">
    <property type="term" value="F:peptidyl-prolyl cis-trans isomerase activity"/>
    <property type="evidence" value="ECO:0007669"/>
    <property type="project" value="UniProtKB-KW"/>
</dbReference>
<dbReference type="EC" id="5.2.1.8" evidence="1"/>
<comment type="catalytic activity">
    <reaction evidence="1">
        <text>[protein]-peptidylproline (omega=180) = [protein]-peptidylproline (omega=0)</text>
        <dbReference type="Rhea" id="RHEA:16237"/>
        <dbReference type="Rhea" id="RHEA-COMP:10747"/>
        <dbReference type="Rhea" id="RHEA-COMP:10748"/>
        <dbReference type="ChEBI" id="CHEBI:83833"/>
        <dbReference type="ChEBI" id="CHEBI:83834"/>
        <dbReference type="EC" id="5.2.1.8"/>
    </reaction>
</comment>
<keyword evidence="5" id="KW-1185">Reference proteome</keyword>
<comment type="caution">
    <text evidence="4">The sequence shown here is derived from an EMBL/GenBank/DDBJ whole genome shotgun (WGS) entry which is preliminary data.</text>
</comment>
<evidence type="ECO:0000259" key="3">
    <source>
        <dbReference type="PROSITE" id="PS50059"/>
    </source>
</evidence>
<dbReference type="OrthoDB" id="412705at2759"/>
<dbReference type="SUPFAM" id="SSF54534">
    <property type="entry name" value="FKBP-like"/>
    <property type="match status" value="1"/>
</dbReference>
<accession>A0A812H055</accession>
<proteinExistence type="predicted"/>
<dbReference type="PROSITE" id="PS50059">
    <property type="entry name" value="FKBP_PPIASE"/>
    <property type="match status" value="1"/>
</dbReference>
<dbReference type="Gene3D" id="3.10.50.40">
    <property type="match status" value="1"/>
</dbReference>
<reference evidence="4" key="1">
    <citation type="submission" date="2021-02" db="EMBL/GenBank/DDBJ databases">
        <authorList>
            <person name="Dougan E. K."/>
            <person name="Rhodes N."/>
            <person name="Thang M."/>
            <person name="Chan C."/>
        </authorList>
    </citation>
    <scope>NUCLEOTIDE SEQUENCE</scope>
</reference>
<evidence type="ECO:0000256" key="1">
    <source>
        <dbReference type="PROSITE-ProRule" id="PRU00277"/>
    </source>
</evidence>
<evidence type="ECO:0000313" key="5">
    <source>
        <dbReference type="Proteomes" id="UP000604046"/>
    </source>
</evidence>
<dbReference type="AlphaFoldDB" id="A0A812H055"/>
<evidence type="ECO:0000313" key="4">
    <source>
        <dbReference type="EMBL" id="CAE6933518.1"/>
    </source>
</evidence>
<organism evidence="4 5">
    <name type="scientific">Symbiodinium natans</name>
    <dbReference type="NCBI Taxonomy" id="878477"/>
    <lineage>
        <taxon>Eukaryota</taxon>
        <taxon>Sar</taxon>
        <taxon>Alveolata</taxon>
        <taxon>Dinophyceae</taxon>
        <taxon>Suessiales</taxon>
        <taxon>Symbiodiniaceae</taxon>
        <taxon>Symbiodinium</taxon>
    </lineage>
</organism>